<keyword evidence="4" id="KW-1185">Reference proteome</keyword>
<dbReference type="PROSITE" id="PS50994">
    <property type="entry name" value="INTEGRASE"/>
    <property type="match status" value="1"/>
</dbReference>
<protein>
    <recommendedName>
        <fullName evidence="2">Integrase catalytic domain-containing protein</fullName>
    </recommendedName>
</protein>
<dbReference type="SUPFAM" id="SSF53098">
    <property type="entry name" value="Ribonuclease H-like"/>
    <property type="match status" value="1"/>
</dbReference>
<dbReference type="InterPro" id="IPR039537">
    <property type="entry name" value="Retrotran_Ty1/copia-like"/>
</dbReference>
<feature type="region of interest" description="Disordered" evidence="1">
    <location>
        <begin position="211"/>
        <end position="260"/>
    </location>
</feature>
<organism evidence="3 4">
    <name type="scientific">Cuscuta epithymum</name>
    <dbReference type="NCBI Taxonomy" id="186058"/>
    <lineage>
        <taxon>Eukaryota</taxon>
        <taxon>Viridiplantae</taxon>
        <taxon>Streptophyta</taxon>
        <taxon>Embryophyta</taxon>
        <taxon>Tracheophyta</taxon>
        <taxon>Spermatophyta</taxon>
        <taxon>Magnoliopsida</taxon>
        <taxon>eudicotyledons</taxon>
        <taxon>Gunneridae</taxon>
        <taxon>Pentapetalae</taxon>
        <taxon>asterids</taxon>
        <taxon>lamiids</taxon>
        <taxon>Solanales</taxon>
        <taxon>Convolvulaceae</taxon>
        <taxon>Cuscuteae</taxon>
        <taxon>Cuscuta</taxon>
        <taxon>Cuscuta subgen. Cuscuta</taxon>
    </lineage>
</organism>
<dbReference type="InterPro" id="IPR012337">
    <property type="entry name" value="RNaseH-like_sf"/>
</dbReference>
<dbReference type="InterPro" id="IPR001584">
    <property type="entry name" value="Integrase_cat-core"/>
</dbReference>
<dbReference type="InterPro" id="IPR036397">
    <property type="entry name" value="RNaseH_sf"/>
</dbReference>
<dbReference type="GO" id="GO:0003676">
    <property type="term" value="F:nucleic acid binding"/>
    <property type="evidence" value="ECO:0007669"/>
    <property type="project" value="InterPro"/>
</dbReference>
<dbReference type="Pfam" id="PF25597">
    <property type="entry name" value="SH3_retrovirus"/>
    <property type="match status" value="1"/>
</dbReference>
<reference evidence="3" key="1">
    <citation type="submission" date="2022-07" db="EMBL/GenBank/DDBJ databases">
        <authorList>
            <person name="Macas J."/>
            <person name="Novak P."/>
            <person name="Neumann P."/>
        </authorList>
    </citation>
    <scope>NUCLEOTIDE SEQUENCE</scope>
</reference>
<evidence type="ECO:0000259" key="2">
    <source>
        <dbReference type="PROSITE" id="PS50994"/>
    </source>
</evidence>
<dbReference type="Gene3D" id="3.30.420.10">
    <property type="entry name" value="Ribonuclease H-like superfamily/Ribonuclease H"/>
    <property type="match status" value="1"/>
</dbReference>
<comment type="caution">
    <text evidence="3">The sequence shown here is derived from an EMBL/GenBank/DDBJ whole genome shotgun (WGS) entry which is preliminary data.</text>
</comment>
<dbReference type="InterPro" id="IPR057670">
    <property type="entry name" value="SH3_retrovirus"/>
</dbReference>
<feature type="domain" description="Integrase catalytic" evidence="2">
    <location>
        <begin position="1"/>
        <end position="89"/>
    </location>
</feature>
<gene>
    <name evidence="3" type="ORF">CEPIT_LOCUS5055</name>
</gene>
<sequence length="309" mass="34762">MVRSLLLSTNILTNGIIFQTSCVYTPQQNGRVERKHRHILEIARTIRFHANLPIEFWGECVLTAGYLINRLPSPVIDNKSPYELLYNKPPLYSQLRVFGCLCYARETQKIGDKFAPRGVRCVFLGYAYSQKGWKVYDLQGQRHFISRDVKFIENTFPFRVENSTLDTHVNVDVNSHALENGLYVGNDEDSLDTYNGMNTSTRNVVPDINETHAESAESSPPLTVATDGSHATSLEAHTPDGSHHALDEGQPRRGTRPRTAPAWHQDYEVQMNTVKINSPLVGTTTSSADSGTPYPISHCIKYNQFSVPH</sequence>
<name>A0AAV0CGA1_9ASTE</name>
<feature type="compositionally biased region" description="Basic and acidic residues" evidence="1">
    <location>
        <begin position="237"/>
        <end position="251"/>
    </location>
</feature>
<dbReference type="PANTHER" id="PTHR42648:SF31">
    <property type="entry name" value="RNA-DIRECTED DNA POLYMERASE"/>
    <property type="match status" value="1"/>
</dbReference>
<dbReference type="EMBL" id="CAMAPF010000026">
    <property type="protein sequence ID" value="CAH9074461.1"/>
    <property type="molecule type" value="Genomic_DNA"/>
</dbReference>
<dbReference type="PANTHER" id="PTHR42648">
    <property type="entry name" value="TRANSPOSASE, PUTATIVE-RELATED"/>
    <property type="match status" value="1"/>
</dbReference>
<proteinExistence type="predicted"/>
<accession>A0AAV0CGA1</accession>
<evidence type="ECO:0000256" key="1">
    <source>
        <dbReference type="SAM" id="MobiDB-lite"/>
    </source>
</evidence>
<dbReference type="AlphaFoldDB" id="A0AAV0CGA1"/>
<evidence type="ECO:0000313" key="4">
    <source>
        <dbReference type="Proteomes" id="UP001152523"/>
    </source>
</evidence>
<evidence type="ECO:0000313" key="3">
    <source>
        <dbReference type="EMBL" id="CAH9074461.1"/>
    </source>
</evidence>
<dbReference type="GO" id="GO:0015074">
    <property type="term" value="P:DNA integration"/>
    <property type="evidence" value="ECO:0007669"/>
    <property type="project" value="InterPro"/>
</dbReference>
<dbReference type="Proteomes" id="UP001152523">
    <property type="component" value="Unassembled WGS sequence"/>
</dbReference>